<dbReference type="PANTHER" id="PTHR45724">
    <property type="entry name" value="AQUAPORIN NIP2-1"/>
    <property type="match status" value="1"/>
</dbReference>
<dbReference type="Pfam" id="PF00230">
    <property type="entry name" value="MIP"/>
    <property type="match status" value="1"/>
</dbReference>
<dbReference type="PRINTS" id="PR00783">
    <property type="entry name" value="MINTRINSICP"/>
</dbReference>
<name>A0A1S3Y088_TOBAC</name>
<evidence type="ECO:0000256" key="5">
    <source>
        <dbReference type="ARBA" id="ARBA00023136"/>
    </source>
</evidence>
<feature type="transmembrane region" description="Helical" evidence="7">
    <location>
        <begin position="7"/>
        <end position="33"/>
    </location>
</feature>
<dbReference type="Gene3D" id="1.20.1080.10">
    <property type="entry name" value="Glycerol uptake facilitator protein"/>
    <property type="match status" value="2"/>
</dbReference>
<evidence type="ECO:0000313" key="9">
    <source>
        <dbReference type="RefSeq" id="XP_016445613.1"/>
    </source>
</evidence>
<dbReference type="RefSeq" id="XP_016445613.1">
    <property type="nucleotide sequence ID" value="XM_016590127.1"/>
</dbReference>
<keyword evidence="2 6" id="KW-0813">Transport</keyword>
<organism evidence="8 9">
    <name type="scientific">Nicotiana tabacum</name>
    <name type="common">Common tobacco</name>
    <dbReference type="NCBI Taxonomy" id="4097"/>
    <lineage>
        <taxon>Eukaryota</taxon>
        <taxon>Viridiplantae</taxon>
        <taxon>Streptophyta</taxon>
        <taxon>Embryophyta</taxon>
        <taxon>Tracheophyta</taxon>
        <taxon>Spermatophyta</taxon>
        <taxon>Magnoliopsida</taxon>
        <taxon>eudicotyledons</taxon>
        <taxon>Gunneridae</taxon>
        <taxon>Pentapetalae</taxon>
        <taxon>asterids</taxon>
        <taxon>lamiids</taxon>
        <taxon>Solanales</taxon>
        <taxon>Solanaceae</taxon>
        <taxon>Nicotianoideae</taxon>
        <taxon>Nicotianeae</taxon>
        <taxon>Nicotiana</taxon>
    </lineage>
</organism>
<dbReference type="InterPro" id="IPR000425">
    <property type="entry name" value="MIP"/>
</dbReference>
<dbReference type="PANTHER" id="PTHR45724:SF13">
    <property type="entry name" value="AQUAPORIN NIP1-1-RELATED"/>
    <property type="match status" value="1"/>
</dbReference>
<gene>
    <name evidence="9" type="primary">LOC107770794</name>
</gene>
<reference evidence="9" key="2">
    <citation type="submission" date="2025-08" db="UniProtKB">
        <authorList>
            <consortium name="RefSeq"/>
        </authorList>
    </citation>
    <scope>IDENTIFICATION</scope>
    <source>
        <tissue evidence="9">Leaf</tissue>
    </source>
</reference>
<accession>A0A1S3Y088</accession>
<feature type="transmembrane region" description="Helical" evidence="7">
    <location>
        <begin position="86"/>
        <end position="104"/>
    </location>
</feature>
<dbReference type="InterPro" id="IPR034294">
    <property type="entry name" value="Aquaporin_transptr"/>
</dbReference>
<evidence type="ECO:0000256" key="4">
    <source>
        <dbReference type="ARBA" id="ARBA00022989"/>
    </source>
</evidence>
<evidence type="ECO:0000313" key="8">
    <source>
        <dbReference type="Proteomes" id="UP000790787"/>
    </source>
</evidence>
<dbReference type="Proteomes" id="UP000790787">
    <property type="component" value="Chromosome 17"/>
</dbReference>
<evidence type="ECO:0000256" key="1">
    <source>
        <dbReference type="ARBA" id="ARBA00004141"/>
    </source>
</evidence>
<dbReference type="GeneID" id="107770794"/>
<dbReference type="GO" id="GO:0016020">
    <property type="term" value="C:membrane"/>
    <property type="evidence" value="ECO:0007669"/>
    <property type="project" value="UniProtKB-SubCell"/>
</dbReference>
<comment type="subcellular location">
    <subcellularLocation>
        <location evidence="1">Membrane</location>
        <topology evidence="1">Multi-pass membrane protein</topology>
    </subcellularLocation>
</comment>
<sequence length="142" mass="14983">MAELLGTYLIMFAGFAAMVVNKNMGLLGIAVLWGLDVMIMIYTVPAYILSQVVGATLATSTVNLMFKEEQPQFLGTIPAGSDLQSLGLEFLITFHLMFAVAGIATDNRAVGELSGLVIGAVVTINSIVAGYAKQISSVSHLL</sequence>
<dbReference type="STRING" id="4097.A0A1S3Y088"/>
<dbReference type="PaxDb" id="4097-A0A1S3Y088"/>
<reference evidence="8" key="1">
    <citation type="journal article" date="2014" name="Nat. Commun.">
        <title>The tobacco genome sequence and its comparison with those of tomato and potato.</title>
        <authorList>
            <person name="Sierro N."/>
            <person name="Battey J.N."/>
            <person name="Ouadi S."/>
            <person name="Bakaher N."/>
            <person name="Bovet L."/>
            <person name="Willig A."/>
            <person name="Goepfert S."/>
            <person name="Peitsch M.C."/>
            <person name="Ivanov N.V."/>
        </authorList>
    </citation>
    <scope>NUCLEOTIDE SEQUENCE [LARGE SCALE GENOMIC DNA]</scope>
</reference>
<dbReference type="GO" id="GO:0015267">
    <property type="term" value="F:channel activity"/>
    <property type="evidence" value="ECO:0007669"/>
    <property type="project" value="InterPro"/>
</dbReference>
<keyword evidence="4 7" id="KW-1133">Transmembrane helix</keyword>
<protein>
    <submittedName>
        <fullName evidence="9">Aquaporin NIP1-2-like</fullName>
    </submittedName>
</protein>
<evidence type="ECO:0000256" key="3">
    <source>
        <dbReference type="ARBA" id="ARBA00022692"/>
    </source>
</evidence>
<dbReference type="KEGG" id="nta:107770794"/>
<feature type="transmembrane region" description="Helical" evidence="7">
    <location>
        <begin position="110"/>
        <end position="132"/>
    </location>
</feature>
<proteinExistence type="inferred from homology"/>
<evidence type="ECO:0000256" key="2">
    <source>
        <dbReference type="ARBA" id="ARBA00022448"/>
    </source>
</evidence>
<dbReference type="OMA" id="RIAWRHE"/>
<keyword evidence="5 7" id="KW-0472">Membrane</keyword>
<comment type="similarity">
    <text evidence="6">Belongs to the MIP/aquaporin (TC 1.A.8) family.</text>
</comment>
<dbReference type="AlphaFoldDB" id="A0A1S3Y088"/>
<evidence type="ECO:0000256" key="7">
    <source>
        <dbReference type="SAM" id="Phobius"/>
    </source>
</evidence>
<evidence type="ECO:0000256" key="6">
    <source>
        <dbReference type="RuleBase" id="RU000477"/>
    </source>
</evidence>
<keyword evidence="8" id="KW-1185">Reference proteome</keyword>
<dbReference type="OrthoDB" id="3222at2759"/>
<keyword evidence="3 6" id="KW-0812">Transmembrane</keyword>
<dbReference type="SUPFAM" id="SSF81338">
    <property type="entry name" value="Aquaporin-like"/>
    <property type="match status" value="1"/>
</dbReference>
<dbReference type="InterPro" id="IPR023271">
    <property type="entry name" value="Aquaporin-like"/>
</dbReference>